<organism evidence="2 3">
    <name type="scientific">Cryobacterium gelidum</name>
    <dbReference type="NCBI Taxonomy" id="1259164"/>
    <lineage>
        <taxon>Bacteria</taxon>
        <taxon>Bacillati</taxon>
        <taxon>Actinomycetota</taxon>
        <taxon>Actinomycetes</taxon>
        <taxon>Micrococcales</taxon>
        <taxon>Microbacteriaceae</taxon>
        <taxon>Cryobacterium</taxon>
    </lineage>
</organism>
<evidence type="ECO:0008006" key="4">
    <source>
        <dbReference type="Google" id="ProtNLM"/>
    </source>
</evidence>
<evidence type="ECO:0000313" key="3">
    <source>
        <dbReference type="Proteomes" id="UP000297983"/>
    </source>
</evidence>
<dbReference type="AlphaFoldDB" id="A0A4R9B2L9"/>
<reference evidence="2 3" key="1">
    <citation type="submission" date="2019-03" db="EMBL/GenBank/DDBJ databases">
        <title>Genomics of glacier-inhabiting Cryobacterium strains.</title>
        <authorList>
            <person name="Liu Q."/>
            <person name="Xin Y.-H."/>
        </authorList>
    </citation>
    <scope>NUCLEOTIDE SEQUENCE [LARGE SCALE GENOMIC DNA]</scope>
    <source>
        <strain evidence="2 3">Hz16</strain>
    </source>
</reference>
<comment type="caution">
    <text evidence="2">The sequence shown here is derived from an EMBL/GenBank/DDBJ whole genome shotgun (WGS) entry which is preliminary data.</text>
</comment>
<feature type="transmembrane region" description="Helical" evidence="1">
    <location>
        <begin position="21"/>
        <end position="44"/>
    </location>
</feature>
<evidence type="ECO:0000313" key="2">
    <source>
        <dbReference type="EMBL" id="TFD73751.1"/>
    </source>
</evidence>
<keyword evidence="1" id="KW-1133">Transmembrane helix</keyword>
<evidence type="ECO:0000256" key="1">
    <source>
        <dbReference type="SAM" id="Phobius"/>
    </source>
</evidence>
<accession>A0A4R9B2L9</accession>
<dbReference type="EMBL" id="SOHL01000003">
    <property type="protein sequence ID" value="TFD73751.1"/>
    <property type="molecule type" value="Genomic_DNA"/>
</dbReference>
<keyword evidence="3" id="KW-1185">Reference proteome</keyword>
<dbReference type="RefSeq" id="WP_134550341.1">
    <property type="nucleotide sequence ID" value="NZ_SOHL01000003.1"/>
</dbReference>
<protein>
    <recommendedName>
        <fullName evidence="4">Pilus assembly protein</fullName>
    </recommendedName>
</protein>
<gene>
    <name evidence="2" type="ORF">E3T50_02175</name>
</gene>
<sequence length="160" mass="16678">MLRSNRWGRGSARAGLRDGEAGSASLEFITAGMILLVPLVYLVLALSALQGGALAVEGAARQAARVYVQSPDEVTATVRARRAVAFALEDYGLDPGDAEVQIECAGAASRCLIRQGLVTVTVRIGISLPLVPDLLALKQNASVPMTASSTQIVSRFGELG</sequence>
<name>A0A4R9B2L9_9MICO</name>
<keyword evidence="1" id="KW-0472">Membrane</keyword>
<keyword evidence="1" id="KW-0812">Transmembrane</keyword>
<dbReference type="Proteomes" id="UP000297983">
    <property type="component" value="Unassembled WGS sequence"/>
</dbReference>
<proteinExistence type="predicted"/>